<dbReference type="InterPro" id="IPR011977">
    <property type="entry name" value="Pept_M3B_clade3"/>
</dbReference>
<keyword evidence="3 6" id="KW-0378">Hydrolase</keyword>
<name>A0ABS1JAU8_9BACL</name>
<feature type="domain" description="Peptidase M3A/M3B catalytic" evidence="7">
    <location>
        <begin position="206"/>
        <end position="582"/>
    </location>
</feature>
<evidence type="ECO:0000256" key="5">
    <source>
        <dbReference type="ARBA" id="ARBA00023049"/>
    </source>
</evidence>
<reference evidence="9 10" key="1">
    <citation type="submission" date="2021-01" db="EMBL/GenBank/DDBJ databases">
        <title>Tumebacillus sp. strain ITR2 16S ribosomal RNA gene Genome sequencing and assembly.</title>
        <authorList>
            <person name="Kang M."/>
        </authorList>
    </citation>
    <scope>NUCLEOTIDE SEQUENCE [LARGE SCALE GENOMIC DNA]</scope>
    <source>
        <strain evidence="9 10">ITR2</strain>
    </source>
</reference>
<dbReference type="NCBIfam" id="TIGR02290">
    <property type="entry name" value="M3_fam_3"/>
    <property type="match status" value="1"/>
</dbReference>
<dbReference type="Gene3D" id="1.10.1370.20">
    <property type="entry name" value="Oligoendopeptidase f, C-terminal domain"/>
    <property type="match status" value="1"/>
</dbReference>
<keyword evidence="4 6" id="KW-0862">Zinc</keyword>
<dbReference type="PANTHER" id="PTHR34217">
    <property type="entry name" value="METAL-DEPENDENT CARBOXYPEPTIDASE"/>
    <property type="match status" value="1"/>
</dbReference>
<keyword evidence="2 6" id="KW-0479">Metal-binding</keyword>
<dbReference type="Pfam" id="PF01432">
    <property type="entry name" value="Peptidase_M3"/>
    <property type="match status" value="1"/>
</dbReference>
<dbReference type="InterPro" id="IPR042088">
    <property type="entry name" value="OligoPept_F_C"/>
</dbReference>
<dbReference type="PANTHER" id="PTHR34217:SF1">
    <property type="entry name" value="CARBOXYPEPTIDASE 1"/>
    <property type="match status" value="1"/>
</dbReference>
<dbReference type="Proteomes" id="UP000602284">
    <property type="component" value="Unassembled WGS sequence"/>
</dbReference>
<dbReference type="SUPFAM" id="SSF55486">
    <property type="entry name" value="Metalloproteases ('zincins'), catalytic domain"/>
    <property type="match status" value="1"/>
</dbReference>
<dbReference type="EMBL" id="JAEQNB010000003">
    <property type="protein sequence ID" value="MBL0387402.1"/>
    <property type="molecule type" value="Genomic_DNA"/>
</dbReference>
<comment type="cofactor">
    <cofactor evidence="6">
        <name>Zn(2+)</name>
        <dbReference type="ChEBI" id="CHEBI:29105"/>
    </cofactor>
    <text evidence="6">Binds 1 zinc ion.</text>
</comment>
<protein>
    <submittedName>
        <fullName evidence="9">M3 family oligoendopeptidase</fullName>
    </submittedName>
</protein>
<evidence type="ECO:0000256" key="4">
    <source>
        <dbReference type="ARBA" id="ARBA00022833"/>
    </source>
</evidence>
<dbReference type="InterPro" id="IPR001567">
    <property type="entry name" value="Pept_M3A_M3B_dom"/>
</dbReference>
<proteinExistence type="inferred from homology"/>
<dbReference type="InterPro" id="IPR034006">
    <property type="entry name" value="M3B_PepF_2"/>
</dbReference>
<comment type="similarity">
    <text evidence="6">Belongs to the peptidase M3 family.</text>
</comment>
<feature type="domain" description="Oligopeptidase F N-terminal" evidence="8">
    <location>
        <begin position="116"/>
        <end position="181"/>
    </location>
</feature>
<keyword evidence="1 6" id="KW-0645">Protease</keyword>
<evidence type="ECO:0000313" key="9">
    <source>
        <dbReference type="EMBL" id="MBL0387402.1"/>
    </source>
</evidence>
<accession>A0ABS1JAU8</accession>
<evidence type="ECO:0000256" key="6">
    <source>
        <dbReference type="RuleBase" id="RU003435"/>
    </source>
</evidence>
<evidence type="ECO:0000259" key="8">
    <source>
        <dbReference type="Pfam" id="PF08439"/>
    </source>
</evidence>
<organism evidence="9 10">
    <name type="scientific">Tumebacillus amylolyticus</name>
    <dbReference type="NCBI Taxonomy" id="2801339"/>
    <lineage>
        <taxon>Bacteria</taxon>
        <taxon>Bacillati</taxon>
        <taxon>Bacillota</taxon>
        <taxon>Bacilli</taxon>
        <taxon>Bacillales</taxon>
        <taxon>Alicyclobacillaceae</taxon>
        <taxon>Tumebacillus</taxon>
    </lineage>
</organism>
<keyword evidence="10" id="KW-1185">Reference proteome</keyword>
<dbReference type="InterPro" id="IPR013647">
    <property type="entry name" value="OligopepF_N_dom"/>
</dbReference>
<dbReference type="Pfam" id="PF08439">
    <property type="entry name" value="Peptidase_M3_N"/>
    <property type="match status" value="1"/>
</dbReference>
<evidence type="ECO:0000256" key="2">
    <source>
        <dbReference type="ARBA" id="ARBA00022723"/>
    </source>
</evidence>
<dbReference type="CDD" id="cd09607">
    <property type="entry name" value="M3B_PepF"/>
    <property type="match status" value="1"/>
</dbReference>
<sequence length="602" mass="67947">MIPVKTPLNPAWDLDIIFSGGSASPEFVAHLTTITADIQSLNTLVTDISATSGAEQWAGLFESIQALYGHLRTASAFISCLNAQDVKDTKAKLLQGSFAQMNAAYLSVMTQLDAKILEVQEEAWNALLQEERLAPIAFSLEERRRRAAEKLSPEAESLVNDLSVDGYHAWSSLYNAIIGRMSITVDKDGQPTQLSIGQAQNRYQGHEDRAVRQDAFKKWEEAFTEQEELISSALNHLGGFRLQVYKHRGWESVHQEPLEINRMSQATLDVMWNTINEYREPFVKYLNRKANLIGLERLAWSDIHAPIGESTSTLSYDEGAAFIVEQFNKFSPQMAKFAEMAFEERWIEAEDRPGKRPGGFCTGFPKNGQSRIFMTYDGSTGAVATLAHELGHAYHSHVLNDLPPFVQSYSMNVAETASTFAEMIVADAALKNAKTEDERIALLDNKLGNAISFFMDIQCRFIFETNFYEERRKGLVSSERLNELMTNAQKEAFSDALSEYHPHFWASKLHFYATGVPFYNFPYTFGYLFSYGVYARALAEGETFADKYVALLRDTGRMRVEELAQKHLGVDLTQPDFWRSAVELAVKDAEEFLRLTENKVHA</sequence>
<evidence type="ECO:0000313" key="10">
    <source>
        <dbReference type="Proteomes" id="UP000602284"/>
    </source>
</evidence>
<dbReference type="InterPro" id="IPR001333">
    <property type="entry name" value="Peptidase_M32_Taq"/>
</dbReference>
<gene>
    <name evidence="9" type="ORF">JJB07_12135</name>
</gene>
<dbReference type="Gene3D" id="1.20.140.70">
    <property type="entry name" value="Oligopeptidase f, N-terminal domain"/>
    <property type="match status" value="1"/>
</dbReference>
<comment type="caution">
    <text evidence="9">The sequence shown here is derived from an EMBL/GenBank/DDBJ whole genome shotgun (WGS) entry which is preliminary data.</text>
</comment>
<evidence type="ECO:0000259" key="7">
    <source>
        <dbReference type="Pfam" id="PF01432"/>
    </source>
</evidence>
<evidence type="ECO:0000256" key="3">
    <source>
        <dbReference type="ARBA" id="ARBA00022801"/>
    </source>
</evidence>
<keyword evidence="5 6" id="KW-0482">Metalloprotease</keyword>
<dbReference type="RefSeq" id="WP_201635351.1">
    <property type="nucleotide sequence ID" value="NZ_JAEQNB010000003.1"/>
</dbReference>
<evidence type="ECO:0000256" key="1">
    <source>
        <dbReference type="ARBA" id="ARBA00022670"/>
    </source>
</evidence>